<evidence type="ECO:0000313" key="1">
    <source>
        <dbReference type="EMBL" id="MDT3429004.1"/>
    </source>
</evidence>
<keyword evidence="2" id="KW-1185">Reference proteome</keyword>
<comment type="caution">
    <text evidence="1">The sequence shown here is derived from an EMBL/GenBank/DDBJ whole genome shotgun (WGS) entry which is preliminary data.</text>
</comment>
<dbReference type="Proteomes" id="UP001248709">
    <property type="component" value="Unassembled WGS sequence"/>
</dbReference>
<sequence length="29" mass="3008">MLWLCAAGPQLPQGDTLPSSVEQKLPVGA</sequence>
<protein>
    <submittedName>
        <fullName evidence="1">Uncharacterized protein</fullName>
    </submittedName>
</protein>
<evidence type="ECO:0000313" key="2">
    <source>
        <dbReference type="Proteomes" id="UP001248709"/>
    </source>
</evidence>
<name>A0ABU3HDW5_9BACL</name>
<gene>
    <name evidence="1" type="ORF">J2Z22_004600</name>
</gene>
<reference evidence="1 2" key="1">
    <citation type="submission" date="2023-07" db="EMBL/GenBank/DDBJ databases">
        <title>Genomic Encyclopedia of Type Strains, Phase IV (KMG-IV): sequencing the most valuable type-strain genomes for metagenomic binning, comparative biology and taxonomic classification.</title>
        <authorList>
            <person name="Goeker M."/>
        </authorList>
    </citation>
    <scope>NUCLEOTIDE SEQUENCE [LARGE SCALE GENOMIC DNA]</scope>
    <source>
        <strain evidence="1 2">T98</strain>
    </source>
</reference>
<dbReference type="EMBL" id="JAUSUY010000031">
    <property type="protein sequence ID" value="MDT3429004.1"/>
    <property type="molecule type" value="Genomic_DNA"/>
</dbReference>
<proteinExistence type="predicted"/>
<organism evidence="1 2">
    <name type="scientific">Paenibacillus forsythiae</name>
    <dbReference type="NCBI Taxonomy" id="365616"/>
    <lineage>
        <taxon>Bacteria</taxon>
        <taxon>Bacillati</taxon>
        <taxon>Bacillota</taxon>
        <taxon>Bacilli</taxon>
        <taxon>Bacillales</taxon>
        <taxon>Paenibacillaceae</taxon>
        <taxon>Paenibacillus</taxon>
    </lineage>
</organism>
<accession>A0ABU3HDW5</accession>